<dbReference type="AlphaFoldDB" id="A0AB73IFD7"/>
<gene>
    <name evidence="2" type="ORF">J2776_005049</name>
    <name evidence="1" type="ORF">J2793_004199</name>
</gene>
<comment type="caution">
    <text evidence="1">The sequence shown here is derived from an EMBL/GenBank/DDBJ whole genome shotgun (WGS) entry which is preliminary data.</text>
</comment>
<evidence type="ECO:0000313" key="4">
    <source>
        <dbReference type="Proteomes" id="UP001229486"/>
    </source>
</evidence>
<accession>A0AB73IFD7</accession>
<dbReference type="EMBL" id="JAURTK010000005">
    <property type="protein sequence ID" value="MDP9648733.1"/>
    <property type="molecule type" value="Genomic_DNA"/>
</dbReference>
<evidence type="ECO:0000313" key="1">
    <source>
        <dbReference type="EMBL" id="MDP9648733.1"/>
    </source>
</evidence>
<keyword evidence="3" id="KW-1185">Reference proteome</keyword>
<evidence type="ECO:0008006" key="5">
    <source>
        <dbReference type="Google" id="ProtNLM"/>
    </source>
</evidence>
<evidence type="ECO:0000313" key="3">
    <source>
        <dbReference type="Proteomes" id="UP001185254"/>
    </source>
</evidence>
<name>A0AB73IFD7_9BURK</name>
<organism evidence="1 4">
    <name type="scientific">Paraburkholderia caledonica</name>
    <dbReference type="NCBI Taxonomy" id="134536"/>
    <lineage>
        <taxon>Bacteria</taxon>
        <taxon>Pseudomonadati</taxon>
        <taxon>Pseudomonadota</taxon>
        <taxon>Betaproteobacteria</taxon>
        <taxon>Burkholderiales</taxon>
        <taxon>Burkholderiaceae</taxon>
        <taxon>Paraburkholderia</taxon>
    </lineage>
</organism>
<dbReference type="EMBL" id="JAVDQN010000004">
    <property type="protein sequence ID" value="MDR6378329.1"/>
    <property type="molecule type" value="Genomic_DNA"/>
</dbReference>
<evidence type="ECO:0000313" key="2">
    <source>
        <dbReference type="EMBL" id="MDR6378329.1"/>
    </source>
</evidence>
<dbReference type="Proteomes" id="UP001185254">
    <property type="component" value="Unassembled WGS sequence"/>
</dbReference>
<protein>
    <recommendedName>
        <fullName evidence="5">Heme exporter protein D</fullName>
    </recommendedName>
</protein>
<dbReference type="Proteomes" id="UP001229486">
    <property type="component" value="Unassembled WGS sequence"/>
</dbReference>
<sequence>MIAFYLSLAALGAAGAALIRELAAAQARQRAALRRVHIHSSDRSSRRG</sequence>
<reference evidence="1 3" key="1">
    <citation type="submission" date="2023-07" db="EMBL/GenBank/DDBJ databases">
        <title>Sorghum-associated microbial communities from plants grown in Nebraska, USA.</title>
        <authorList>
            <person name="Schachtman D."/>
        </authorList>
    </citation>
    <scope>NUCLEOTIDE SEQUENCE</scope>
    <source>
        <strain evidence="2 3">DS1039</strain>
        <strain evidence="1">DS1061</strain>
    </source>
</reference>
<proteinExistence type="predicted"/>